<organism evidence="1 2">
    <name type="scientific">Clostridium saccharobutylicum</name>
    <dbReference type="NCBI Taxonomy" id="169679"/>
    <lineage>
        <taxon>Bacteria</taxon>
        <taxon>Bacillati</taxon>
        <taxon>Bacillota</taxon>
        <taxon>Clostridia</taxon>
        <taxon>Eubacteriales</taxon>
        <taxon>Clostridiaceae</taxon>
        <taxon>Clostridium</taxon>
    </lineage>
</organism>
<evidence type="ECO:0008006" key="3">
    <source>
        <dbReference type="Google" id="ProtNLM"/>
    </source>
</evidence>
<protein>
    <recommendedName>
        <fullName evidence="3">Motility protein</fullName>
    </recommendedName>
</protein>
<evidence type="ECO:0000313" key="2">
    <source>
        <dbReference type="Proteomes" id="UP000191154"/>
    </source>
</evidence>
<dbReference type="Pfam" id="PF14070">
    <property type="entry name" value="YjfB_motility"/>
    <property type="match status" value="1"/>
</dbReference>
<proteinExistence type="predicted"/>
<dbReference type="EMBL" id="LZYZ01000001">
    <property type="protein sequence ID" value="OOM16270.1"/>
    <property type="molecule type" value="Genomic_DNA"/>
</dbReference>
<evidence type="ECO:0000313" key="1">
    <source>
        <dbReference type="EMBL" id="OOM16270.1"/>
    </source>
</evidence>
<reference evidence="1 2" key="1">
    <citation type="submission" date="2016-05" db="EMBL/GenBank/DDBJ databases">
        <title>Microbial solvent formation.</title>
        <authorList>
            <person name="Poehlein A."/>
            <person name="Montoya Solano J.D."/>
            <person name="Flitsch S."/>
            <person name="Krabben P."/>
            <person name="Duerre P."/>
            <person name="Daniel R."/>
        </authorList>
    </citation>
    <scope>NUCLEOTIDE SEQUENCE [LARGE SCALE GENOMIC DNA]</scope>
    <source>
        <strain evidence="1 2">L1-8</strain>
    </source>
</reference>
<dbReference type="Proteomes" id="UP000191154">
    <property type="component" value="Unassembled WGS sequence"/>
</dbReference>
<accession>A0A1S8NIJ8</accession>
<name>A0A1S8NIJ8_CLOSA</name>
<sequence>MDIGVMSMAMGQSSLATAVGVSVLKLGMNAGEQTATQMTDMIQNMAIEPDKGIVLDVRV</sequence>
<dbReference type="AlphaFoldDB" id="A0A1S8NIJ8"/>
<gene>
    <name evidence="1" type="ORF">CLOSAC_05410</name>
</gene>
<dbReference type="InterPro" id="IPR025906">
    <property type="entry name" value="YjfB_motility"/>
</dbReference>
<comment type="caution">
    <text evidence="1">The sequence shown here is derived from an EMBL/GenBank/DDBJ whole genome shotgun (WGS) entry which is preliminary data.</text>
</comment>
<dbReference type="RefSeq" id="WP_077864003.1">
    <property type="nucleotide sequence ID" value="NZ_LZYZ01000001.1"/>
</dbReference>